<evidence type="ECO:0000256" key="18">
    <source>
        <dbReference type="ARBA" id="ARBA00064177"/>
    </source>
</evidence>
<name>A0A4U5VQN3_COLLU</name>
<dbReference type="InterPro" id="IPR036594">
    <property type="entry name" value="Meth_synthase_dom"/>
</dbReference>
<evidence type="ECO:0000256" key="8">
    <source>
        <dbReference type="ARBA" id="ARBA00022628"/>
    </source>
</evidence>
<dbReference type="InterPro" id="IPR036589">
    <property type="entry name" value="HCY_dom_sf"/>
</dbReference>
<organism evidence="27 28">
    <name type="scientific">Collichthys lucidus</name>
    <name type="common">Big head croaker</name>
    <name type="synonym">Sciaena lucida</name>
    <dbReference type="NCBI Taxonomy" id="240159"/>
    <lineage>
        <taxon>Eukaryota</taxon>
        <taxon>Metazoa</taxon>
        <taxon>Chordata</taxon>
        <taxon>Craniata</taxon>
        <taxon>Vertebrata</taxon>
        <taxon>Euteleostomi</taxon>
        <taxon>Actinopterygii</taxon>
        <taxon>Neopterygii</taxon>
        <taxon>Teleostei</taxon>
        <taxon>Neoteleostei</taxon>
        <taxon>Acanthomorphata</taxon>
        <taxon>Eupercaria</taxon>
        <taxon>Sciaenidae</taxon>
        <taxon>Collichthys</taxon>
    </lineage>
</organism>
<dbReference type="EMBL" id="CM014098">
    <property type="protein sequence ID" value="TKS90260.1"/>
    <property type="molecule type" value="Genomic_DNA"/>
</dbReference>
<comment type="pathway">
    <text evidence="3 19">Amino-acid biosynthesis; L-methionine biosynthesis via de novo pathway; L-methionine from L-homocysteine (MetH route): step 1/1.</text>
</comment>
<dbReference type="PROSITE" id="PS50970">
    <property type="entry name" value="HCY"/>
    <property type="match status" value="1"/>
</dbReference>
<keyword evidence="15 19" id="KW-0170">Cobalt</keyword>
<dbReference type="InterPro" id="IPR004223">
    <property type="entry name" value="VitB12-dep_Met_synth_activ_dom"/>
</dbReference>
<dbReference type="InterPro" id="IPR011822">
    <property type="entry name" value="MetH"/>
</dbReference>
<feature type="binding site" evidence="21">
    <location>
        <position position="685"/>
    </location>
    <ligand>
        <name>methylcob(III)alamin</name>
        <dbReference type="ChEBI" id="CHEBI:28115"/>
    </ligand>
</feature>
<comment type="subunit">
    <text evidence="18">Monomer. Dimer. Forms a multiprotein complex with MMACHC, MMADHC and MTRR.</text>
</comment>
<keyword evidence="7 19" id="KW-0028">Amino-acid biosynthesis</keyword>
<dbReference type="SUPFAM" id="SSF82282">
    <property type="entry name" value="Homocysteine S-methyltransferase"/>
    <property type="match status" value="1"/>
</dbReference>
<proteinExistence type="inferred from homology"/>
<comment type="caution">
    <text evidence="22">Lacks conserved residue(s) required for the propagation of feature annotation.</text>
</comment>
<dbReference type="GO" id="GO:0008270">
    <property type="term" value="F:zinc ion binding"/>
    <property type="evidence" value="ECO:0007669"/>
    <property type="project" value="UniProtKB-UniRule"/>
</dbReference>
<dbReference type="Gene3D" id="1.10.288.10">
    <property type="entry name" value="Cobalamin-dependent Methionine Synthase, domain 2"/>
    <property type="match status" value="1"/>
</dbReference>
<feature type="binding site" evidence="21">
    <location>
        <position position="1086"/>
    </location>
    <ligand>
        <name>S-adenosyl-L-methionine</name>
        <dbReference type="ChEBI" id="CHEBI:59789"/>
    </ligand>
</feature>
<dbReference type="InterPro" id="IPR037010">
    <property type="entry name" value="VitB12-dep_Met_synth_activ_sf"/>
</dbReference>
<dbReference type="InterPro" id="IPR003759">
    <property type="entry name" value="Cbl-bd_cap"/>
</dbReference>
<evidence type="ECO:0000256" key="17">
    <source>
        <dbReference type="ARBA" id="ARBA00059908"/>
    </source>
</evidence>
<dbReference type="Gene3D" id="3.10.196.10">
    <property type="entry name" value="Vitamin B12-dependent methionine synthase, activation domain"/>
    <property type="match status" value="1"/>
</dbReference>
<evidence type="ECO:0000313" key="27">
    <source>
        <dbReference type="EMBL" id="TKS90260.1"/>
    </source>
</evidence>
<dbReference type="PANTHER" id="PTHR45833">
    <property type="entry name" value="METHIONINE SYNTHASE"/>
    <property type="match status" value="1"/>
</dbReference>
<evidence type="ECO:0000256" key="5">
    <source>
        <dbReference type="ARBA" id="ARBA00012032"/>
    </source>
</evidence>
<dbReference type="PROSITE" id="PS51337">
    <property type="entry name" value="B12_BINDING_NTER"/>
    <property type="match status" value="1"/>
</dbReference>
<evidence type="ECO:0000256" key="7">
    <source>
        <dbReference type="ARBA" id="ARBA00022605"/>
    </source>
</evidence>
<keyword evidence="10 19" id="KW-0949">S-adenosyl-L-methionine</keyword>
<dbReference type="FunFam" id="3.20.20.330:FF:000001">
    <property type="entry name" value="Methionine synthase"/>
    <property type="match status" value="1"/>
</dbReference>
<feature type="domain" description="AdoMet activation" evidence="25">
    <location>
        <begin position="836"/>
        <end position="1129"/>
    </location>
</feature>
<evidence type="ECO:0000313" key="28">
    <source>
        <dbReference type="Proteomes" id="UP000298787"/>
    </source>
</evidence>
<dbReference type="InterPro" id="IPR000489">
    <property type="entry name" value="Pterin-binding_dom"/>
</dbReference>
<dbReference type="STRING" id="240159.A0A4U5VQN3"/>
<evidence type="ECO:0000259" key="24">
    <source>
        <dbReference type="PROSITE" id="PS50972"/>
    </source>
</evidence>
<keyword evidence="13 19" id="KW-0862">Zinc</keyword>
<evidence type="ECO:0000256" key="22">
    <source>
        <dbReference type="PROSITE-ProRule" id="PRU00333"/>
    </source>
</evidence>
<evidence type="ECO:0000256" key="16">
    <source>
        <dbReference type="ARBA" id="ARBA00052545"/>
    </source>
</evidence>
<comment type="catalytic activity">
    <reaction evidence="16">
        <text>(6S)-5-methyl-5,6,7,8-tetrahydrofolate + L-homocysteine = (6S)-5,6,7,8-tetrahydrofolate + L-methionine</text>
        <dbReference type="Rhea" id="RHEA:11172"/>
        <dbReference type="ChEBI" id="CHEBI:18608"/>
        <dbReference type="ChEBI" id="CHEBI:57453"/>
        <dbReference type="ChEBI" id="CHEBI:57844"/>
        <dbReference type="ChEBI" id="CHEBI:58199"/>
        <dbReference type="EC" id="2.1.1.13"/>
    </reaction>
    <physiologicalReaction direction="left-to-right" evidence="16">
        <dbReference type="Rhea" id="RHEA:11173"/>
    </physiologicalReaction>
</comment>
<dbReference type="PROSITE" id="PS50972">
    <property type="entry name" value="PTERIN_BINDING"/>
    <property type="match status" value="1"/>
</dbReference>
<feature type="domain" description="Hcy-binding" evidence="23">
    <location>
        <begin position="47"/>
        <end position="371"/>
    </location>
</feature>
<evidence type="ECO:0000256" key="19">
    <source>
        <dbReference type="PIRNR" id="PIRNR000381"/>
    </source>
</evidence>
<dbReference type="InterPro" id="IPR011005">
    <property type="entry name" value="Dihydropteroate_synth-like_sf"/>
</dbReference>
<dbReference type="GO" id="GO:0031419">
    <property type="term" value="F:cobalamin binding"/>
    <property type="evidence" value="ECO:0007669"/>
    <property type="project" value="UniProtKB-UniRule"/>
</dbReference>
<evidence type="ECO:0000259" key="25">
    <source>
        <dbReference type="PROSITE" id="PS50974"/>
    </source>
</evidence>
<comment type="similarity">
    <text evidence="4">Belongs to the vitamin-B12 dependent methionine synthase family.</text>
</comment>
<dbReference type="SUPFAM" id="SSF47644">
    <property type="entry name" value="Methionine synthase domain"/>
    <property type="match status" value="1"/>
</dbReference>
<dbReference type="InterPro" id="IPR050554">
    <property type="entry name" value="Met_Synthase/Corrinoid"/>
</dbReference>
<keyword evidence="19" id="KW-0963">Cytoplasm</keyword>
<dbReference type="InterPro" id="IPR003726">
    <property type="entry name" value="HCY_dom"/>
</dbReference>
<feature type="binding site" evidence="20">
    <location>
        <position position="288"/>
    </location>
    <ligand>
        <name>Zn(2+)</name>
        <dbReference type="ChEBI" id="CHEBI:29105"/>
    </ligand>
</feature>
<dbReference type="PROSITE" id="PS50974">
    <property type="entry name" value="ADOMET_ACTIVATION"/>
    <property type="match status" value="1"/>
</dbReference>
<dbReference type="AlphaFoldDB" id="A0A4U5VQN3"/>
<keyword evidence="12" id="KW-0677">Repeat</keyword>
<keyword evidence="28" id="KW-1185">Reference proteome</keyword>
<dbReference type="GO" id="GO:0005829">
    <property type="term" value="C:cytosol"/>
    <property type="evidence" value="ECO:0007669"/>
    <property type="project" value="TreeGrafter"/>
</dbReference>
<dbReference type="SUPFAM" id="SSF56507">
    <property type="entry name" value="Methionine synthase activation domain-like"/>
    <property type="match status" value="1"/>
</dbReference>
<accession>A0A4U5VQN3</accession>
<dbReference type="GO" id="GO:0046653">
    <property type="term" value="P:tetrahydrofolate metabolic process"/>
    <property type="evidence" value="ECO:0007669"/>
    <property type="project" value="TreeGrafter"/>
</dbReference>
<keyword evidence="9 19" id="KW-0808">Transferase</keyword>
<evidence type="ECO:0000256" key="9">
    <source>
        <dbReference type="ARBA" id="ARBA00022679"/>
    </source>
</evidence>
<dbReference type="SMART" id="SM01018">
    <property type="entry name" value="B12-binding_2"/>
    <property type="match status" value="1"/>
</dbReference>
<dbReference type="GO" id="GO:0032259">
    <property type="term" value="P:methylation"/>
    <property type="evidence" value="ECO:0007669"/>
    <property type="project" value="UniProtKB-KW"/>
</dbReference>
<dbReference type="FunFam" id="3.20.20.20:FF:000002">
    <property type="entry name" value="Methionine synthase"/>
    <property type="match status" value="1"/>
</dbReference>
<evidence type="ECO:0000256" key="4">
    <source>
        <dbReference type="ARBA" id="ARBA00010398"/>
    </source>
</evidence>
<keyword evidence="6 19" id="KW-0489">Methyltransferase</keyword>
<keyword evidence="14 19" id="KW-0486">Methionine biosynthesis</keyword>
<keyword evidence="8 19" id="KW-0846">Cobalamin</keyword>
<comment type="cofactor">
    <cofactor evidence="1 19">
        <name>Zn(2+)</name>
        <dbReference type="ChEBI" id="CHEBI:29105"/>
    </cofactor>
</comment>
<evidence type="ECO:0000256" key="2">
    <source>
        <dbReference type="ARBA" id="ARBA00001956"/>
    </source>
</evidence>
<comment type="function">
    <text evidence="17 19">Catalyzes the transfer of a methyl group from methylcob(III)alamin (MeCbl) to homocysteine, yielding enzyme-bound cob(I)alamin and methionine in the cytosol. MeCbl is an active form of cobalamin (vitamin B12) used as a cofactor for methionine biosynthesis. Cob(I)alamin form is regenerated to MeCbl by a transfer of a methyl group from 5-methyltetrahydrofolate. The processing of cobalamin in the cytosol occurs in a multiprotein complex composed of at least MMACHC, MMADHC, MTRR (methionine synthase reductase) and MTR which may contribute to shuttle safely and efficiently cobalamin towards MTR in order to produce methionine.</text>
</comment>
<dbReference type="Pfam" id="PF02607">
    <property type="entry name" value="B12-binding_2"/>
    <property type="match status" value="1"/>
</dbReference>
<evidence type="ECO:0000256" key="15">
    <source>
        <dbReference type="ARBA" id="ARBA00023285"/>
    </source>
</evidence>
<dbReference type="SUPFAM" id="SSF51717">
    <property type="entry name" value="Dihydropteroate synthetase-like"/>
    <property type="match status" value="1"/>
</dbReference>
<dbReference type="PANTHER" id="PTHR45833:SF1">
    <property type="entry name" value="METHIONINE SYNTHASE"/>
    <property type="match status" value="1"/>
</dbReference>
<keyword evidence="11 19" id="KW-0479">Metal-binding</keyword>
<feature type="domain" description="Pterin-binding" evidence="24">
    <location>
        <begin position="329"/>
        <end position="580"/>
    </location>
</feature>
<evidence type="ECO:0000256" key="12">
    <source>
        <dbReference type="ARBA" id="ARBA00022737"/>
    </source>
</evidence>
<dbReference type="UniPathway" id="UPA00051">
    <property type="reaction ID" value="UER00081"/>
</dbReference>
<dbReference type="Proteomes" id="UP000298787">
    <property type="component" value="Chromosome 21"/>
</dbReference>
<gene>
    <name evidence="27" type="ORF">D9C73_024391</name>
</gene>
<dbReference type="GO" id="GO:0008705">
    <property type="term" value="F:methionine synthase activity"/>
    <property type="evidence" value="ECO:0007669"/>
    <property type="project" value="UniProtKB-UniRule"/>
</dbReference>
<feature type="binding site" evidence="21">
    <location>
        <position position="887"/>
    </location>
    <ligand>
        <name>S-adenosyl-L-methionine</name>
        <dbReference type="ChEBI" id="CHEBI:59789"/>
    </ligand>
</feature>
<evidence type="ECO:0000256" key="1">
    <source>
        <dbReference type="ARBA" id="ARBA00001947"/>
    </source>
</evidence>
<dbReference type="Pfam" id="PF02574">
    <property type="entry name" value="S-methyl_trans"/>
    <property type="match status" value="1"/>
</dbReference>
<dbReference type="SUPFAM" id="SSF52242">
    <property type="entry name" value="Cobalamin (vitamin B12)-binding domain"/>
    <property type="match status" value="1"/>
</dbReference>
<protein>
    <recommendedName>
        <fullName evidence="5 19">Methionine synthase</fullName>
        <ecNumber evidence="5 19">2.1.1.13</ecNumber>
    </recommendedName>
    <alternativeName>
        <fullName evidence="19">5-methyltetrahydrofolate--homocysteine methyltransferase</fullName>
    </alternativeName>
</protein>
<evidence type="ECO:0000256" key="10">
    <source>
        <dbReference type="ARBA" id="ARBA00022691"/>
    </source>
</evidence>
<dbReference type="Pfam" id="PF00809">
    <property type="entry name" value="Pterin_bind"/>
    <property type="match status" value="1"/>
</dbReference>
<dbReference type="PIRSF" id="PIRSF000381">
    <property type="entry name" value="MetH"/>
    <property type="match status" value="1"/>
</dbReference>
<evidence type="ECO:0000256" key="3">
    <source>
        <dbReference type="ARBA" id="ARBA00005178"/>
    </source>
</evidence>
<evidence type="ECO:0000259" key="26">
    <source>
        <dbReference type="PROSITE" id="PS51337"/>
    </source>
</evidence>
<evidence type="ECO:0000256" key="6">
    <source>
        <dbReference type="ARBA" id="ARBA00022603"/>
    </source>
</evidence>
<reference evidence="27 28" key="1">
    <citation type="submission" date="2019-01" db="EMBL/GenBank/DDBJ databases">
        <title>Genome Assembly of Collichthys lucidus.</title>
        <authorList>
            <person name="Cai M."/>
            <person name="Xiao S."/>
        </authorList>
    </citation>
    <scope>NUCLEOTIDE SEQUENCE [LARGE SCALE GENOMIC DNA]</scope>
    <source>
        <strain evidence="27">JT15FE1705JMU</strain>
        <tissue evidence="27">Muscle</tissue>
    </source>
</reference>
<comment type="domain">
    <text evidence="19">Modular enzyme with four functionally distinct domains. The isolated Hcy-binding domain catalyzes methyl transfer from free methylcobalamin to homocysteine. The Hcy-binding domain in association with the pterin-binding domain catalyzes the methylation of cob(I)alamin by methyltetrahydrofolate and the methylation of homocysteine. The B12-binding domain binds the cofactor. The AdoMet activation domain binds S-adenosyl-L-methionine. Under aerobic conditions cob(I)alamin can be converted to inactive cob(II)alamin. Reductive methylation by S-adenosyl-L-methionine and flavodoxin regenerates methylcobalamin.</text>
</comment>
<feature type="binding site" evidence="21">
    <location>
        <begin position="758"/>
        <end position="762"/>
    </location>
    <ligand>
        <name>methylcob(III)alamin</name>
        <dbReference type="ChEBI" id="CHEBI:28115"/>
    </ligand>
</feature>
<dbReference type="Gene3D" id="1.10.1240.10">
    <property type="entry name" value="Methionine synthase domain"/>
    <property type="match status" value="1"/>
</dbReference>
<dbReference type="CDD" id="cd00740">
    <property type="entry name" value="MeTr"/>
    <property type="match status" value="1"/>
</dbReference>
<evidence type="ECO:0000256" key="14">
    <source>
        <dbReference type="ARBA" id="ARBA00023167"/>
    </source>
</evidence>
<comment type="cofactor">
    <cofactor evidence="2 19 20">
        <name>methylcob(III)alamin</name>
        <dbReference type="ChEBI" id="CHEBI:28115"/>
    </cofactor>
</comment>
<dbReference type="GO" id="GO:0050667">
    <property type="term" value="P:homocysteine metabolic process"/>
    <property type="evidence" value="ECO:0007669"/>
    <property type="project" value="TreeGrafter"/>
</dbReference>
<dbReference type="Gene3D" id="3.40.50.280">
    <property type="entry name" value="Cobalamin-binding domain"/>
    <property type="match status" value="2"/>
</dbReference>
<feature type="binding site" description="axial binding residue" evidence="20">
    <location>
        <position position="761"/>
    </location>
    <ligand>
        <name>methylcob(III)alamin</name>
        <dbReference type="ChEBI" id="CHEBI:28115"/>
    </ligand>
    <ligandPart>
        <name>Co</name>
        <dbReference type="ChEBI" id="CHEBI:27638"/>
    </ligandPart>
</feature>
<evidence type="ECO:0000256" key="20">
    <source>
        <dbReference type="PIRSR" id="PIRSR000381-1"/>
    </source>
</evidence>
<evidence type="ECO:0000256" key="13">
    <source>
        <dbReference type="ARBA" id="ARBA00022833"/>
    </source>
</evidence>
<dbReference type="FunFam" id="1.10.1240.10:FF:000001">
    <property type="entry name" value="Methionine synthase"/>
    <property type="match status" value="1"/>
</dbReference>
<dbReference type="Pfam" id="PF02965">
    <property type="entry name" value="Met_synt_B12"/>
    <property type="match status" value="1"/>
</dbReference>
<feature type="binding site" evidence="21">
    <location>
        <position position="799"/>
    </location>
    <ligand>
        <name>methylcob(III)alamin</name>
        <dbReference type="ChEBI" id="CHEBI:28115"/>
    </ligand>
</feature>
<evidence type="ECO:0000256" key="21">
    <source>
        <dbReference type="PIRSR" id="PIRSR000381-2"/>
    </source>
</evidence>
<dbReference type="Gene3D" id="3.20.20.20">
    <property type="entry name" value="Dihydropteroate synthase-like"/>
    <property type="match status" value="1"/>
</dbReference>
<evidence type="ECO:0000259" key="23">
    <source>
        <dbReference type="PROSITE" id="PS50970"/>
    </source>
</evidence>
<dbReference type="InterPro" id="IPR036724">
    <property type="entry name" value="Cobalamin-bd_sf"/>
</dbReference>
<feature type="domain" description="B12-binding N-terminal" evidence="26">
    <location>
        <begin position="638"/>
        <end position="735"/>
    </location>
</feature>
<sequence length="1129" mass="125574">MAPTNASHQFSSGAALTLHVFSDTRHDRAGNRECNVCLVAGCRCPLESELRAVLQQRILVLDGGMGTMIQQEKLKEEDFRGKEFKEHPLSLKGNNDLLSITQPDVIYRIHKEYLLAGADIIETNTFSSTSTAQADYGLEHMAYRLNRASAELARKAADDVTKQTGCKRYVAGAVGPTNKTLSVSPSVERPDFRNITFDALVEAYSEQVRGLLDGGADILLVETIFDTANAKAALYAIDLLFDKSYQRKPIFISGTIVDRSGRTLSGQTGEAFVVSVSHAKPLCIGLNCALGATEMRPFIEAIGKCTTAFVICYPNAGLEPFRIGPYTNFVNIGERCNVAGSRKFAKLIMAGNYEEALSIAKAQVEMGAQVLDINMDEGMLEGPTAMTRFCNFISSEPDIARVPLCIDSSNFSVIEAGLKCCQGKCIVNSISLKEGEEEFLLRAATVKRYGAAVVATDTDRKVEICTRAYELLVSKVGFDPNDIIFDPNILTIGTGMEEHNDYAIHFIRATKLIKETLPRARVSGGLSNLSFSFRGMEAIREAMHGAFLYHAIKDGMDMGIVNAGNLPVYDDIDKQLLLLCENLIWNKDPDATEKLLSYAQVHTHPHPHPPGCCCFSLVNRLYCCRSQNNVKGGKKAVQTDEWREGSVEDRLEYALIKGIEKYVVDDVEECRAQVDRYTRPLHIIEGPLMNGMKVVGDLFGAGKMFLPQVIKSARVMKKAVGYLIPFMEKEREEMMALTGSTEEVDPYQGTIVLATVKGDVHDIGKNIVGVVLGCNNFRTHTAVKIAPRYTSPVVHVLDASRSVVVCSQLLDEAAREEYFEDLKEEYEEIRQEHYDSLKDRRYLSLSQAREKALHIDWLCAPRPVHPQFLGSHVFECYDLNSLVDFIDWKPFFDVWQLRGKYPNRGFPKIFNDKTVGSEARRVFDDAQRLLNQMIDNCSLKGRGLVGFWRAQSDGDDINVYKDDVGVQKDTEPVATFHGLRQQVEKDSSSSEPYLCVSDFIAPVDSGVADYIGMFAVGVFGAEELSQQFQAQGDDYNSIMVKALADRLAEAFAEELHARVRKDLWGYSSDEALQATDLHRVRYQGIRPAAGYPTQPDHTEKTVMWSLAEIQEKTGKSTNHFTVMTSPTLE</sequence>
<evidence type="ECO:0000256" key="11">
    <source>
        <dbReference type="ARBA" id="ARBA00022723"/>
    </source>
</evidence>
<comment type="subcellular location">
    <subcellularLocation>
        <location evidence="19">Cytoplasm</location>
    </subcellularLocation>
</comment>
<dbReference type="EC" id="2.1.1.13" evidence="5 19"/>